<dbReference type="InterPro" id="IPR001005">
    <property type="entry name" value="SANT/Myb"/>
</dbReference>
<dbReference type="GO" id="GO:0010597">
    <property type="term" value="P:green leaf volatile biosynthetic process"/>
    <property type="evidence" value="ECO:0007669"/>
    <property type="project" value="UniProtKB-ARBA"/>
</dbReference>
<evidence type="ECO:0000256" key="2">
    <source>
        <dbReference type="ARBA" id="ARBA00023015"/>
    </source>
</evidence>
<dbReference type="SMART" id="SM00717">
    <property type="entry name" value="SANT"/>
    <property type="match status" value="1"/>
</dbReference>
<name>A0A9P0ZT44_CUSEU</name>
<dbReference type="PANTHER" id="PTHR21717">
    <property type="entry name" value="TELOMERIC REPEAT BINDING PROTEIN"/>
    <property type="match status" value="1"/>
</dbReference>
<dbReference type="Gene3D" id="1.10.246.220">
    <property type="match status" value="1"/>
</dbReference>
<keyword evidence="10" id="KW-1185">Reference proteome</keyword>
<dbReference type="SUPFAM" id="SSF54236">
    <property type="entry name" value="Ubiquitin-like"/>
    <property type="match status" value="1"/>
</dbReference>
<reference evidence="9" key="1">
    <citation type="submission" date="2022-07" db="EMBL/GenBank/DDBJ databases">
        <authorList>
            <person name="Macas J."/>
            <person name="Novak P."/>
            <person name="Neumann P."/>
        </authorList>
    </citation>
    <scope>NUCLEOTIDE SEQUENCE</scope>
</reference>
<evidence type="ECO:0000256" key="5">
    <source>
        <dbReference type="ARBA" id="ARBA00023242"/>
    </source>
</evidence>
<sequence>MVMKKRLEYGSNGFRFPVVPRAPRSSRRRYTPSEEDNQICAFELLAAVAGKLLLESESSASSNATEGKDGPAMQTKPDNYKDHMVFSGLQPDHKVLKSECLDQGSCVESAISPLRAEFQEQKIKNLPMGSVRSSHSGNIPMSEKVSCINFKSPTDGIVKCEVEGVNIGRPTENITVNSTCTVKDPINHSLTTITPTTTNNKTLNNSDYSVKMALYRDSVPSVSYAKRRSDVKLGIRDDDENSFRCYKRSGTNKIRALRQRARIGCRKTRKMLTSSRRWQVTPTRLKECELSDRYKAVKVPYGIRKRTFAQERCLGEYPPKRRKLSSRSFAITYDQEVSSESVSNLPGKQISGGDDFGSAVITHKGSGTSSSVKSLQNYKDPNVKFSIKSFRVPELYIEVPENATVGSLKKTVMEAVTTILNGSLRVGVVLHGKKVRDDGRTLQQAGISQNSDLDALGFTLEPSMSQVSSSSPKDRPAPFLAVAGPELSNGIQGGPNLDLALSANPLNPSPEFKLDTHAETNPEPVQLLLEGPVGVSMSGACPESRALIAVQPMDGEVLAAVPVNHKSSRRSELSQRRARRPFSVSEVEALVEAVEQLGTGRWRDVKIRAFDNADHRTYVDLKDKWKTLVHTASIAPQQRRGEPVPQELLDRVLAAHSYWSQHQAKQHGKPPVHAEPVMIADAPVQAVQA</sequence>
<dbReference type="OrthoDB" id="2020981at2759"/>
<accession>A0A9P0ZT44</accession>
<evidence type="ECO:0008006" key="11">
    <source>
        <dbReference type="Google" id="ProtNLM"/>
    </source>
</evidence>
<dbReference type="Pfam" id="PF23603">
    <property type="entry name" value="Ubiquitin_TPR1"/>
    <property type="match status" value="1"/>
</dbReference>
<dbReference type="InterPro" id="IPR000626">
    <property type="entry name" value="Ubiquitin-like_dom"/>
</dbReference>
<dbReference type="SUPFAM" id="SSF46689">
    <property type="entry name" value="Homeodomain-like"/>
    <property type="match status" value="1"/>
</dbReference>
<dbReference type="Proteomes" id="UP001152484">
    <property type="component" value="Unassembled WGS sequence"/>
</dbReference>
<dbReference type="PROSITE" id="PS50053">
    <property type="entry name" value="UBIQUITIN_2"/>
    <property type="match status" value="1"/>
</dbReference>
<dbReference type="EMBL" id="CAMAPE010000060">
    <property type="protein sequence ID" value="CAH9113294.1"/>
    <property type="molecule type" value="Genomic_DNA"/>
</dbReference>
<feature type="domain" description="Myb-like" evidence="7">
    <location>
        <begin position="574"/>
        <end position="629"/>
    </location>
</feature>
<dbReference type="GO" id="GO:0000976">
    <property type="term" value="F:transcription cis-regulatory region binding"/>
    <property type="evidence" value="ECO:0007669"/>
    <property type="project" value="UniProtKB-ARBA"/>
</dbReference>
<dbReference type="InterPro" id="IPR057625">
    <property type="entry name" value="TPR1-6-like_ubiquitin"/>
</dbReference>
<dbReference type="FunFam" id="1.10.246.220:FF:000001">
    <property type="entry name" value="Telomere repeat-binding protein 1"/>
    <property type="match status" value="1"/>
</dbReference>
<evidence type="ECO:0000313" key="10">
    <source>
        <dbReference type="Proteomes" id="UP001152484"/>
    </source>
</evidence>
<organism evidence="9 10">
    <name type="scientific">Cuscuta europaea</name>
    <name type="common">European dodder</name>
    <dbReference type="NCBI Taxonomy" id="41803"/>
    <lineage>
        <taxon>Eukaryota</taxon>
        <taxon>Viridiplantae</taxon>
        <taxon>Streptophyta</taxon>
        <taxon>Embryophyta</taxon>
        <taxon>Tracheophyta</taxon>
        <taxon>Spermatophyta</taxon>
        <taxon>Magnoliopsida</taxon>
        <taxon>eudicotyledons</taxon>
        <taxon>Gunneridae</taxon>
        <taxon>Pentapetalae</taxon>
        <taxon>asterids</taxon>
        <taxon>lamiids</taxon>
        <taxon>Solanales</taxon>
        <taxon>Convolvulaceae</taxon>
        <taxon>Cuscuteae</taxon>
        <taxon>Cuscuta</taxon>
        <taxon>Cuscuta subgen. Cuscuta</taxon>
    </lineage>
</organism>
<dbReference type="InterPro" id="IPR009057">
    <property type="entry name" value="Homeodomain-like_sf"/>
</dbReference>
<gene>
    <name evidence="9" type="ORF">CEURO_LOCUS19970</name>
</gene>
<dbReference type="GO" id="GO:0042162">
    <property type="term" value="F:telomeric DNA binding"/>
    <property type="evidence" value="ECO:0007669"/>
    <property type="project" value="UniProtKB-ARBA"/>
</dbReference>
<dbReference type="AlphaFoldDB" id="A0A9P0ZT44"/>
<dbReference type="GO" id="GO:0005634">
    <property type="term" value="C:nucleus"/>
    <property type="evidence" value="ECO:0007669"/>
    <property type="project" value="UniProtKB-SubCell"/>
</dbReference>
<dbReference type="InterPro" id="IPR017930">
    <property type="entry name" value="Myb_dom"/>
</dbReference>
<evidence type="ECO:0000313" key="9">
    <source>
        <dbReference type="EMBL" id="CAH9113294.1"/>
    </source>
</evidence>
<evidence type="ECO:0000259" key="7">
    <source>
        <dbReference type="PROSITE" id="PS50090"/>
    </source>
</evidence>
<keyword evidence="2" id="KW-0805">Transcription regulation</keyword>
<protein>
    <recommendedName>
        <fullName evidence="11">Telomere repeat-binding protein 3</fullName>
    </recommendedName>
</protein>
<dbReference type="CDD" id="cd11660">
    <property type="entry name" value="SANT_TRF"/>
    <property type="match status" value="1"/>
</dbReference>
<evidence type="ECO:0000256" key="1">
    <source>
        <dbReference type="ARBA" id="ARBA00004123"/>
    </source>
</evidence>
<dbReference type="InterPro" id="IPR029071">
    <property type="entry name" value="Ubiquitin-like_domsf"/>
</dbReference>
<dbReference type="PROSITE" id="PS50090">
    <property type="entry name" value="MYB_LIKE"/>
    <property type="match status" value="1"/>
</dbReference>
<keyword evidence="5" id="KW-0539">Nucleus</keyword>
<dbReference type="InterPro" id="IPR031105">
    <property type="entry name" value="TRP_plant"/>
</dbReference>
<comment type="caution">
    <text evidence="9">The sequence shown here is derived from an EMBL/GenBank/DDBJ whole genome shotgun (WGS) entry which is preliminary data.</text>
</comment>
<comment type="subcellular location">
    <subcellularLocation>
        <location evidence="1">Nucleus</location>
    </subcellularLocation>
</comment>
<dbReference type="PANTHER" id="PTHR21717:SF78">
    <property type="entry name" value="TELOMERE REPEAT-BINDING PROTEIN 4-LIKE"/>
    <property type="match status" value="1"/>
</dbReference>
<feature type="domain" description="HTH myb-type" evidence="8">
    <location>
        <begin position="574"/>
        <end position="633"/>
    </location>
</feature>
<evidence type="ECO:0000259" key="6">
    <source>
        <dbReference type="PROSITE" id="PS50053"/>
    </source>
</evidence>
<evidence type="ECO:0000256" key="3">
    <source>
        <dbReference type="ARBA" id="ARBA00023125"/>
    </source>
</evidence>
<feature type="domain" description="Ubiquitin-like" evidence="6">
    <location>
        <begin position="383"/>
        <end position="453"/>
    </location>
</feature>
<evidence type="ECO:0000256" key="4">
    <source>
        <dbReference type="ARBA" id="ARBA00023163"/>
    </source>
</evidence>
<keyword evidence="3" id="KW-0238">DNA-binding</keyword>
<proteinExistence type="predicted"/>
<evidence type="ECO:0000259" key="8">
    <source>
        <dbReference type="PROSITE" id="PS51294"/>
    </source>
</evidence>
<keyword evidence="4" id="KW-0804">Transcription</keyword>
<dbReference type="PROSITE" id="PS51294">
    <property type="entry name" value="HTH_MYB"/>
    <property type="match status" value="1"/>
</dbReference>